<dbReference type="OrthoDB" id="79830at2759"/>
<keyword evidence="10" id="KW-0653">Protein transport</keyword>
<evidence type="ECO:0000256" key="4">
    <source>
        <dbReference type="ARBA" id="ARBA00022448"/>
    </source>
</evidence>
<comment type="cofactor">
    <cofactor evidence="1">
        <name>Zn(2+)</name>
        <dbReference type="ChEBI" id="CHEBI:29105"/>
    </cofactor>
</comment>
<feature type="compositionally biased region" description="Low complexity" evidence="21">
    <location>
        <begin position="1458"/>
        <end position="1479"/>
    </location>
</feature>
<evidence type="ECO:0000256" key="6">
    <source>
        <dbReference type="ARBA" id="ARBA00022737"/>
    </source>
</evidence>
<feature type="compositionally biased region" description="Low complexity" evidence="21">
    <location>
        <begin position="1373"/>
        <end position="1408"/>
    </location>
</feature>
<evidence type="ECO:0000256" key="20">
    <source>
        <dbReference type="PROSITE-ProRule" id="PRU00322"/>
    </source>
</evidence>
<evidence type="ECO:0000256" key="13">
    <source>
        <dbReference type="ARBA" id="ARBA00023132"/>
    </source>
</evidence>
<feature type="compositionally biased region" description="Low complexity" evidence="21">
    <location>
        <begin position="193"/>
        <end position="203"/>
    </location>
</feature>
<keyword evidence="8" id="KW-0509">mRNA transport</keyword>
<feature type="compositionally biased region" description="Low complexity" evidence="21">
    <location>
        <begin position="1046"/>
        <end position="1066"/>
    </location>
</feature>
<evidence type="ECO:0000256" key="5">
    <source>
        <dbReference type="ARBA" id="ARBA00022723"/>
    </source>
</evidence>
<reference evidence="24" key="1">
    <citation type="submission" date="2015-02" db="EMBL/GenBank/DDBJ databases">
        <title>Genome sequencing for Strongylocentrotus purpuratus.</title>
        <authorList>
            <person name="Murali S."/>
            <person name="Liu Y."/>
            <person name="Vee V."/>
            <person name="English A."/>
            <person name="Wang M."/>
            <person name="Skinner E."/>
            <person name="Han Y."/>
            <person name="Muzny D.M."/>
            <person name="Worley K.C."/>
            <person name="Gibbs R.A."/>
        </authorList>
    </citation>
    <scope>NUCLEOTIDE SEQUENCE</scope>
</reference>
<evidence type="ECO:0000256" key="7">
    <source>
        <dbReference type="ARBA" id="ARBA00022771"/>
    </source>
</evidence>
<feature type="region of interest" description="Disordered" evidence="21">
    <location>
        <begin position="1"/>
        <end position="30"/>
    </location>
</feature>
<dbReference type="GO" id="GO:0008270">
    <property type="term" value="F:zinc ion binding"/>
    <property type="evidence" value="ECO:0007669"/>
    <property type="project" value="UniProtKB-KW"/>
</dbReference>
<dbReference type="OMA" id="CCNTAKP"/>
<feature type="region of interest" description="Disordered" evidence="21">
    <location>
        <begin position="1046"/>
        <end position="1329"/>
    </location>
</feature>
<feature type="region of interest" description="Disordered" evidence="21">
    <location>
        <begin position="1678"/>
        <end position="1708"/>
    </location>
</feature>
<feature type="compositionally biased region" description="Low complexity" evidence="21">
    <location>
        <begin position="1556"/>
        <end position="1566"/>
    </location>
</feature>
<dbReference type="SMART" id="SM00547">
    <property type="entry name" value="ZnF_RBZ"/>
    <property type="match status" value="3"/>
</dbReference>
<evidence type="ECO:0000256" key="14">
    <source>
        <dbReference type="ARBA" id="ARBA00023136"/>
    </source>
</evidence>
<feature type="region of interest" description="Disordered" evidence="21">
    <location>
        <begin position="955"/>
        <end position="974"/>
    </location>
</feature>
<dbReference type="Gene3D" id="4.10.1060.10">
    <property type="entry name" value="Zinc finger, RanBP2-type"/>
    <property type="match status" value="3"/>
</dbReference>
<evidence type="ECO:0000256" key="11">
    <source>
        <dbReference type="ARBA" id="ARBA00023010"/>
    </source>
</evidence>
<keyword evidence="15" id="KW-0539">Nucleus</keyword>
<dbReference type="Proteomes" id="UP000007110">
    <property type="component" value="Unassembled WGS sequence"/>
</dbReference>
<dbReference type="Pfam" id="PF00641">
    <property type="entry name" value="Zn_ribbon_RanBP"/>
    <property type="match status" value="3"/>
</dbReference>
<dbReference type="SUPFAM" id="SSF90209">
    <property type="entry name" value="Ran binding protein zinc finger-like"/>
    <property type="match status" value="3"/>
</dbReference>
<reference evidence="23" key="2">
    <citation type="submission" date="2021-01" db="UniProtKB">
        <authorList>
            <consortium name="EnsemblMetazoa"/>
        </authorList>
    </citation>
    <scope>IDENTIFICATION</scope>
</reference>
<feature type="compositionally biased region" description="Polar residues" evidence="21">
    <location>
        <begin position="1301"/>
        <end position="1310"/>
    </location>
</feature>
<feature type="compositionally biased region" description="Low complexity" evidence="21">
    <location>
        <begin position="1092"/>
        <end position="1107"/>
    </location>
</feature>
<comment type="similarity">
    <text evidence="16">Belongs to the NUP153 family.</text>
</comment>
<organism evidence="23 24">
    <name type="scientific">Strongylocentrotus purpuratus</name>
    <name type="common">Purple sea urchin</name>
    <dbReference type="NCBI Taxonomy" id="7668"/>
    <lineage>
        <taxon>Eukaryota</taxon>
        <taxon>Metazoa</taxon>
        <taxon>Echinodermata</taxon>
        <taxon>Eleutherozoa</taxon>
        <taxon>Echinozoa</taxon>
        <taxon>Echinoidea</taxon>
        <taxon>Euechinoidea</taxon>
        <taxon>Echinacea</taxon>
        <taxon>Camarodonta</taxon>
        <taxon>Echinidea</taxon>
        <taxon>Strongylocentrotidae</taxon>
        <taxon>Strongylocentrotus</taxon>
    </lineage>
</organism>
<feature type="region of interest" description="Disordered" evidence="21">
    <location>
        <begin position="145"/>
        <end position="207"/>
    </location>
</feature>
<evidence type="ECO:0000256" key="8">
    <source>
        <dbReference type="ARBA" id="ARBA00022816"/>
    </source>
</evidence>
<evidence type="ECO:0000259" key="22">
    <source>
        <dbReference type="PROSITE" id="PS50199"/>
    </source>
</evidence>
<sequence length="1708" mass="174741">MATPSGGKFRPKRSHYSRKPYERPKPKSLLARVSDSVKDFITPSWLNNLWNNPNDDDGEGSSRSSTPELPQPDGHVAGTPNFMPSAVATSTPDINLRTGKEALSMPGPSRMETTPIVQLREDVVRDGGGRNVGNEDDDVVIIEEEQPSTSTGVRHTPLPFRNYANPIGTSTPNEDMQLLGGRKQVIDKDDASDTSVSTSGCSSLVPHVDRIDHREKLSKKNLDRLSEMGHSNSLAKSSLWTDLSSAGPSSAGAAGLSASRPQPSVSSAKRPAFNSSYFGSPKVVGEPRPKHASPFYPGRTQFGGSSAQRSALKRPRDSPYEVHLPVKRNIRPKPAQLNLQDGLGATSSTAKKILDTLERMSTPLLDVKRIPLSPTASPYSFRPTSRLTGSRPGTSRMNTPPTSGLRIAHQASIKQNRQPPVSTVTTVIDLDREERVTAPSSAEVLPTSTAAPTIVTAPSFRYGAPITSSTPAEGPVGREKTGGKMKSKSRHTMHYSAQKADEECEIPDLPELALPLPKGLPTFSFGSLTSSSSISKPSSSSTAASTMGIGLLSSSSSTSSTSRSSSIKPSPAQSSSTVPSFKFASPASSPEGPQFTFASPIMKQTGTGGSTSSSINSSSTVTTFKFSMPRQTPYSTSRPSSSAPLGGGKKPSFETPERTRRKGDDDEDVVQVEDDDEEEEEEGGIKVAKELKTGSCLEAFGIRPTKNGPIPSSSSKVQEHLVKASKTNMDNGPLTGGLSHKPGASNLQNDTSKTSNSIFNKFKPPASSQNNEDVSKCVACTTPKPGQSATKPATSTAPVGAQSNSLFNKLKPAANSWECDACWVQNSGDASKCVACTAPKPGQSASKPAASSISDSKPPPVFNSLADKFKKKSDEWECDMCMIRNKDSLDKCASCTTPRPGKSKATKTLPNDHGVNNVIAEKFKARAGEWECDMCMIRNKATILKCVACETPKPGSQPTLSAPPASSFKFGSTPMSNGDATGAFKFGNSTTSDSLNSNSNASGGGFKLPAGMSLGQSLKPASTDSNSITTPSAGVGFKLPPNFSLSKLSKSSSNSSTTETSAPSEAKGVESSVLSQAKTEQKLEVKVPKGMSFGASSSESNTTSSGFKAPSGGFKFGQNDASSKSNSSGSIGGGFKFGQSPATVGQTQLDKEGPPPNVNIFQSNVTKGDGPSAKKAFSFGAAAPTSGGTSEKKTDGAAAGPGLSFGSSSSTKETTLNAEPPAFQFGAGAAAFGGAKTTDSTDKPPESKPAFSFGSTATSIANSSAPTSSSTTPSFNFGSSSASKPDSAKALNTDSKPGFSFGSSAPSQVAGSGLSFGAKPQEPAATSANAFTFGQTPVAPEKAATAAAPASFNFGAAPAPAKTKEEPAKGFTFGSQNPNSNQGGSGFSFGTPAASSAAPAQTTTAPSFNFGNANKAPAAPSTGGYNFGATPNSNAQFTGSSTTSGFGGFGSNRSSTNPSPAFGAPPAASQPPSSFSFGSTAPTTGANTNPFGGSSTPSVNATPFGGQPTNPTFGSATTQPQGFGAATPTQGSVFGGSSTNATSNSTFGSGMGGTTTGAPAFGASTTNATPGFGNKPAPAFGSAPANATPGGFGFGKTAPSFSFGATNNATPAAPAPGGFQFTGNQPNQAHQVAPAATPQQAGGFNFAGAGQPSFNFGASAAPQAGATAFQFQGSAGAIDSNPFSASATPGAPQSGRKIKKAVRRHVKR</sequence>
<keyword evidence="7 20" id="KW-0863">Zinc-finger</keyword>
<feature type="region of interest" description="Disordered" evidence="21">
    <location>
        <begin position="1354"/>
        <end position="1643"/>
    </location>
</feature>
<dbReference type="GO" id="GO:0017056">
    <property type="term" value="F:structural constituent of nuclear pore"/>
    <property type="evidence" value="ECO:0000318"/>
    <property type="project" value="GO_Central"/>
</dbReference>
<keyword evidence="24" id="KW-1185">Reference proteome</keyword>
<feature type="compositionally biased region" description="Low complexity" evidence="21">
    <location>
        <begin position="1604"/>
        <end position="1618"/>
    </location>
</feature>
<feature type="region of interest" description="Disordered" evidence="21">
    <location>
        <begin position="44"/>
        <end position="117"/>
    </location>
</feature>
<keyword evidence="6" id="KW-0677">Repeat</keyword>
<dbReference type="FunCoup" id="A0A7M7NMD3">
    <property type="interactions" value="907"/>
</dbReference>
<feature type="compositionally biased region" description="Polar residues" evidence="21">
    <location>
        <begin position="260"/>
        <end position="278"/>
    </location>
</feature>
<dbReference type="InterPro" id="IPR036443">
    <property type="entry name" value="Znf_RanBP2_sf"/>
</dbReference>
<feature type="compositionally biased region" description="Polar residues" evidence="21">
    <location>
        <begin position="629"/>
        <end position="643"/>
    </location>
</feature>
<dbReference type="GO" id="GO:0031965">
    <property type="term" value="C:nuclear membrane"/>
    <property type="evidence" value="ECO:0007669"/>
    <property type="project" value="UniProtKB-SubCell"/>
</dbReference>
<dbReference type="PANTHER" id="PTHR23193">
    <property type="entry name" value="NUCLEAR PORE COMPLEX PROTEIN NUP"/>
    <property type="match status" value="1"/>
</dbReference>
<evidence type="ECO:0000256" key="2">
    <source>
        <dbReference type="ARBA" id="ARBA00004126"/>
    </source>
</evidence>
<evidence type="ECO:0000313" key="23">
    <source>
        <dbReference type="EnsemblMetazoa" id="XP_030838604"/>
    </source>
</evidence>
<evidence type="ECO:0000256" key="10">
    <source>
        <dbReference type="ARBA" id="ARBA00022927"/>
    </source>
</evidence>
<dbReference type="GO" id="GO:0008139">
    <property type="term" value="F:nuclear localization sequence binding"/>
    <property type="evidence" value="ECO:0000318"/>
    <property type="project" value="GO_Central"/>
</dbReference>
<keyword evidence="12" id="KW-0238">DNA-binding</keyword>
<keyword evidence="9" id="KW-0862">Zinc</keyword>
<dbReference type="FunFam" id="4.10.1060.10:FF:000001">
    <property type="entry name" value="Nuclear pore complex protein Nup153"/>
    <property type="match status" value="3"/>
</dbReference>
<evidence type="ECO:0000256" key="12">
    <source>
        <dbReference type="ARBA" id="ARBA00023125"/>
    </source>
</evidence>
<feature type="compositionally biased region" description="Polar residues" evidence="21">
    <location>
        <begin position="1015"/>
        <end position="1032"/>
    </location>
</feature>
<feature type="compositionally biased region" description="Low complexity" evidence="21">
    <location>
        <begin position="1535"/>
        <end position="1548"/>
    </location>
</feature>
<feature type="compositionally biased region" description="Polar residues" evidence="21">
    <location>
        <begin position="1621"/>
        <end position="1630"/>
    </location>
</feature>
<evidence type="ECO:0000256" key="17">
    <source>
        <dbReference type="ARBA" id="ARBA00068609"/>
    </source>
</evidence>
<dbReference type="RefSeq" id="XP_030838604.1">
    <property type="nucleotide sequence ID" value="XM_030982744.1"/>
</dbReference>
<evidence type="ECO:0000256" key="19">
    <source>
        <dbReference type="ARBA" id="ARBA00079437"/>
    </source>
</evidence>
<feature type="compositionally biased region" description="Polar residues" evidence="21">
    <location>
        <begin position="745"/>
        <end position="759"/>
    </location>
</feature>
<feature type="compositionally biased region" description="Low complexity" evidence="21">
    <location>
        <begin position="1222"/>
        <end position="1235"/>
    </location>
</feature>
<dbReference type="EnsemblMetazoa" id="XM_030982744">
    <property type="protein sequence ID" value="XP_030838604"/>
    <property type="gene ID" value="LOC588760"/>
</dbReference>
<feature type="compositionally biased region" description="Low complexity" evidence="21">
    <location>
        <begin position="1117"/>
        <end position="1129"/>
    </location>
</feature>
<dbReference type="GeneID" id="588760"/>
<evidence type="ECO:0000256" key="21">
    <source>
        <dbReference type="SAM" id="MobiDB-lite"/>
    </source>
</evidence>
<feature type="region of interest" description="Disordered" evidence="21">
    <location>
        <begin position="551"/>
        <end position="771"/>
    </location>
</feature>
<keyword evidence="14" id="KW-0472">Membrane</keyword>
<feature type="domain" description="RanBP2-type" evidence="22">
    <location>
        <begin position="926"/>
        <end position="955"/>
    </location>
</feature>
<dbReference type="PANTHER" id="PTHR23193:SF23">
    <property type="entry name" value="NUCLEAR PORE COMPLEX PROTEIN NUP153"/>
    <property type="match status" value="1"/>
</dbReference>
<dbReference type="InterPro" id="IPR001876">
    <property type="entry name" value="Znf_RanBP2"/>
</dbReference>
<feature type="compositionally biased region" description="Low complexity" evidence="21">
    <location>
        <begin position="243"/>
        <end position="259"/>
    </location>
</feature>
<evidence type="ECO:0000256" key="3">
    <source>
        <dbReference type="ARBA" id="ARBA00004567"/>
    </source>
</evidence>
<keyword evidence="11" id="KW-0811">Translocation</keyword>
<name>A0A7M7NMD3_STRPU</name>
<feature type="compositionally biased region" description="Low complexity" evidence="21">
    <location>
        <begin position="551"/>
        <end position="590"/>
    </location>
</feature>
<keyword evidence="13" id="KW-0906">Nuclear pore complex</keyword>
<evidence type="ECO:0000256" key="16">
    <source>
        <dbReference type="ARBA" id="ARBA00060842"/>
    </source>
</evidence>
<feature type="region of interest" description="Disordered" evidence="21">
    <location>
        <begin position="243"/>
        <end position="320"/>
    </location>
</feature>
<dbReference type="GO" id="GO:0005643">
    <property type="term" value="C:nuclear pore"/>
    <property type="evidence" value="ECO:0000318"/>
    <property type="project" value="GO_Central"/>
</dbReference>
<evidence type="ECO:0000256" key="18">
    <source>
        <dbReference type="ARBA" id="ARBA00078197"/>
    </source>
</evidence>
<feature type="domain" description="RanBP2-type" evidence="22">
    <location>
        <begin position="872"/>
        <end position="901"/>
    </location>
</feature>
<dbReference type="GO" id="GO:0051028">
    <property type="term" value="P:mRNA transport"/>
    <property type="evidence" value="ECO:0007669"/>
    <property type="project" value="UniProtKB-KW"/>
</dbReference>
<feature type="compositionally biased region" description="Polar residues" evidence="21">
    <location>
        <begin position="1480"/>
        <end position="1532"/>
    </location>
</feature>
<evidence type="ECO:0000256" key="9">
    <source>
        <dbReference type="ARBA" id="ARBA00022833"/>
    </source>
</evidence>
<accession>A0A7M7NMD3</accession>
<dbReference type="KEGG" id="spu:588760"/>
<feature type="compositionally biased region" description="Low complexity" evidence="21">
    <location>
        <begin position="610"/>
        <end position="623"/>
    </location>
</feature>
<comment type="subcellular location">
    <subcellularLocation>
        <location evidence="2">Nucleus membrane</location>
    </subcellularLocation>
    <subcellularLocation>
        <location evidence="3">Nucleus</location>
        <location evidence="3">Nuclear pore complex</location>
    </subcellularLocation>
</comment>
<feature type="region of interest" description="Disordered" evidence="21">
    <location>
        <begin position="374"/>
        <end position="402"/>
    </location>
</feature>
<dbReference type="PROSITE" id="PS01358">
    <property type="entry name" value="ZF_RANBP2_1"/>
    <property type="match status" value="3"/>
</dbReference>
<dbReference type="PROSITE" id="PS50199">
    <property type="entry name" value="ZF_RANBP2_2"/>
    <property type="match status" value="3"/>
</dbReference>
<feature type="compositionally biased region" description="Low complexity" evidence="21">
    <location>
        <begin position="1171"/>
        <end position="1184"/>
    </location>
</feature>
<dbReference type="GO" id="GO:0006405">
    <property type="term" value="P:RNA export from nucleus"/>
    <property type="evidence" value="ECO:0000318"/>
    <property type="project" value="GO_Central"/>
</dbReference>
<dbReference type="InParanoid" id="A0A7M7NMD3"/>
<dbReference type="Pfam" id="PF08604">
    <property type="entry name" value="Nup153"/>
    <property type="match status" value="1"/>
</dbReference>
<evidence type="ECO:0000256" key="15">
    <source>
        <dbReference type="ARBA" id="ARBA00023242"/>
    </source>
</evidence>
<feature type="compositionally biased region" description="Acidic residues" evidence="21">
    <location>
        <begin position="665"/>
        <end position="682"/>
    </location>
</feature>
<evidence type="ECO:0000256" key="1">
    <source>
        <dbReference type="ARBA" id="ARBA00001947"/>
    </source>
</evidence>
<dbReference type="InterPro" id="IPR013913">
    <property type="entry name" value="Nup153_N"/>
</dbReference>
<evidence type="ECO:0000313" key="24">
    <source>
        <dbReference type="Proteomes" id="UP000007110"/>
    </source>
</evidence>
<proteinExistence type="inferred from homology"/>
<feature type="region of interest" description="Disordered" evidence="21">
    <location>
        <begin position="1015"/>
        <end position="1034"/>
    </location>
</feature>
<feature type="compositionally biased region" description="Basic and acidic residues" evidence="21">
    <location>
        <begin position="651"/>
        <end position="664"/>
    </location>
</feature>
<feature type="compositionally biased region" description="Polar residues" evidence="21">
    <location>
        <begin position="1205"/>
        <end position="1217"/>
    </location>
</feature>
<feature type="compositionally biased region" description="Basic residues" evidence="21">
    <location>
        <begin position="1696"/>
        <end position="1708"/>
    </location>
</feature>
<keyword evidence="5" id="KW-0479">Metal-binding</keyword>
<feature type="region of interest" description="Disordered" evidence="21">
    <location>
        <begin position="465"/>
        <end position="490"/>
    </location>
</feature>
<feature type="compositionally biased region" description="Basic and acidic residues" evidence="21">
    <location>
        <begin position="683"/>
        <end position="692"/>
    </location>
</feature>
<protein>
    <recommendedName>
        <fullName evidence="17">Nuclear pore complex protein Nup153</fullName>
    </recommendedName>
    <alternativeName>
        <fullName evidence="19">153 kDa nucleoporin</fullName>
    </alternativeName>
    <alternativeName>
        <fullName evidence="18">Nucleoporin Nup153</fullName>
    </alternativeName>
</protein>
<dbReference type="CTD" id="9972"/>
<feature type="compositionally biased region" description="Basic residues" evidence="21">
    <location>
        <begin position="9"/>
        <end position="18"/>
    </location>
</feature>
<feature type="domain" description="RanBP2-type" evidence="22">
    <location>
        <begin position="813"/>
        <end position="842"/>
    </location>
</feature>
<dbReference type="GO" id="GO:0003677">
    <property type="term" value="F:DNA binding"/>
    <property type="evidence" value="ECO:0007669"/>
    <property type="project" value="UniProtKB-KW"/>
</dbReference>
<feature type="compositionally biased region" description="Low complexity" evidence="21">
    <location>
        <begin position="1254"/>
        <end position="1290"/>
    </location>
</feature>
<dbReference type="GO" id="GO:0006606">
    <property type="term" value="P:protein import into nucleus"/>
    <property type="evidence" value="ECO:0000318"/>
    <property type="project" value="GO_Central"/>
</dbReference>
<keyword evidence="4" id="KW-0813">Transport</keyword>
<dbReference type="InterPro" id="IPR026054">
    <property type="entry name" value="Nucleoporin"/>
</dbReference>